<gene>
    <name evidence="2" type="ORF">GRI89_09425</name>
</gene>
<dbReference type="AlphaFoldDB" id="A0A6I4SW93"/>
<name>A0A6I4SW93_9SPHN</name>
<feature type="signal peptide" evidence="1">
    <location>
        <begin position="1"/>
        <end position="24"/>
    </location>
</feature>
<feature type="chain" id="PRO_5026145812" description="Secreted protein" evidence="1">
    <location>
        <begin position="25"/>
        <end position="197"/>
    </location>
</feature>
<evidence type="ECO:0000313" key="2">
    <source>
        <dbReference type="EMBL" id="MXO59758.1"/>
    </source>
</evidence>
<keyword evidence="1" id="KW-0732">Signal</keyword>
<dbReference type="PROSITE" id="PS51257">
    <property type="entry name" value="PROKAR_LIPOPROTEIN"/>
    <property type="match status" value="1"/>
</dbReference>
<evidence type="ECO:0000256" key="1">
    <source>
        <dbReference type="SAM" id="SignalP"/>
    </source>
</evidence>
<proteinExistence type="predicted"/>
<evidence type="ECO:0008006" key="4">
    <source>
        <dbReference type="Google" id="ProtNLM"/>
    </source>
</evidence>
<comment type="caution">
    <text evidence="2">The sequence shown here is derived from an EMBL/GenBank/DDBJ whole genome shotgun (WGS) entry which is preliminary data.</text>
</comment>
<dbReference type="EMBL" id="WTYM01000038">
    <property type="protein sequence ID" value="MXO59758.1"/>
    <property type="molecule type" value="Genomic_DNA"/>
</dbReference>
<accession>A0A6I4SW93</accession>
<reference evidence="2 3" key="1">
    <citation type="submission" date="2019-12" db="EMBL/GenBank/DDBJ databases">
        <title>Genomic-based taxomic classification of the family Erythrobacteraceae.</title>
        <authorList>
            <person name="Xu L."/>
        </authorList>
    </citation>
    <scope>NUCLEOTIDE SEQUENCE [LARGE SCALE GENOMIC DNA]</scope>
    <source>
        <strain evidence="2 3">MCCC 1K01500</strain>
    </source>
</reference>
<evidence type="ECO:0000313" key="3">
    <source>
        <dbReference type="Proteomes" id="UP000433652"/>
    </source>
</evidence>
<dbReference type="OrthoDB" id="7428060at2"/>
<dbReference type="Proteomes" id="UP000433652">
    <property type="component" value="Unassembled WGS sequence"/>
</dbReference>
<dbReference type="RefSeq" id="WP_159794499.1">
    <property type="nucleotide sequence ID" value="NZ_WTYM01000038.1"/>
</dbReference>
<sequence>MVRVSIAFVLAALIAACSRGEEQAAPGPDATDTPGPALVADEVSGTEGSRAWRYTSVADCQVVREENEELPEVEMRCDGPAGYSLRVNDSDERIELSIIDPDGSESPLGLTRIGGGGFSSIGDTAEWRGPVGDPFGPDALIVRYDVAEQPYPGPETSYLLAIRLGPQPCVVSKIAPGPAQNAIARRRADDPGACLAD</sequence>
<keyword evidence="3" id="KW-1185">Reference proteome</keyword>
<organism evidence="2 3">
    <name type="scientific">Croceibacterium salegens</name>
    <dbReference type="NCBI Taxonomy" id="1737568"/>
    <lineage>
        <taxon>Bacteria</taxon>
        <taxon>Pseudomonadati</taxon>
        <taxon>Pseudomonadota</taxon>
        <taxon>Alphaproteobacteria</taxon>
        <taxon>Sphingomonadales</taxon>
        <taxon>Erythrobacteraceae</taxon>
        <taxon>Croceibacterium</taxon>
    </lineage>
</organism>
<protein>
    <recommendedName>
        <fullName evidence="4">Secreted protein</fullName>
    </recommendedName>
</protein>